<dbReference type="PANTHER" id="PTHR27005">
    <property type="entry name" value="WALL-ASSOCIATED RECEPTOR KINASE-LIKE 21"/>
    <property type="match status" value="1"/>
</dbReference>
<evidence type="ECO:0000313" key="5">
    <source>
        <dbReference type="EMBL" id="CAG1841709.1"/>
    </source>
</evidence>
<dbReference type="InterPro" id="IPR008271">
    <property type="entry name" value="Ser/Thr_kinase_AS"/>
</dbReference>
<dbReference type="GO" id="GO:0004672">
    <property type="term" value="F:protein kinase activity"/>
    <property type="evidence" value="ECO:0007669"/>
    <property type="project" value="InterPro"/>
</dbReference>
<dbReference type="AlphaFoldDB" id="A0A804IN01"/>
<gene>
    <name evidence="5" type="ORF">GSMUA_115040.1</name>
</gene>
<evidence type="ECO:0000313" key="6">
    <source>
        <dbReference type="EnsemblPlants" id="Ma04_p09830.1"/>
    </source>
</evidence>
<organism evidence="6 7">
    <name type="scientific">Musa acuminata subsp. malaccensis</name>
    <name type="common">Wild banana</name>
    <name type="synonym">Musa malaccensis</name>
    <dbReference type="NCBI Taxonomy" id="214687"/>
    <lineage>
        <taxon>Eukaryota</taxon>
        <taxon>Viridiplantae</taxon>
        <taxon>Streptophyta</taxon>
        <taxon>Embryophyta</taxon>
        <taxon>Tracheophyta</taxon>
        <taxon>Spermatophyta</taxon>
        <taxon>Magnoliopsida</taxon>
        <taxon>Liliopsida</taxon>
        <taxon>Zingiberales</taxon>
        <taxon>Musaceae</taxon>
        <taxon>Musa</taxon>
    </lineage>
</organism>
<dbReference type="InterPro" id="IPR045274">
    <property type="entry name" value="WAK-like"/>
</dbReference>
<reference evidence="6" key="2">
    <citation type="submission" date="2021-05" db="UniProtKB">
        <authorList>
            <consortium name="EnsemblPlants"/>
        </authorList>
    </citation>
    <scope>IDENTIFICATION</scope>
    <source>
        <strain evidence="6">subsp. malaccensis</strain>
    </source>
</reference>
<name>A0A804IN01_MUSAM</name>
<evidence type="ECO:0000256" key="1">
    <source>
        <dbReference type="ARBA" id="ARBA00022741"/>
    </source>
</evidence>
<dbReference type="GO" id="GO:0005524">
    <property type="term" value="F:ATP binding"/>
    <property type="evidence" value="ECO:0007669"/>
    <property type="project" value="UniProtKB-KW"/>
</dbReference>
<dbReference type="InterPro" id="IPR011009">
    <property type="entry name" value="Kinase-like_dom_sf"/>
</dbReference>
<dbReference type="PANTHER" id="PTHR27005:SF283">
    <property type="entry name" value="OS02G0633066 PROTEIN"/>
    <property type="match status" value="1"/>
</dbReference>
<dbReference type="PROSITE" id="PS50011">
    <property type="entry name" value="PROTEIN_KINASE_DOM"/>
    <property type="match status" value="1"/>
</dbReference>
<keyword evidence="1" id="KW-0547">Nucleotide-binding</keyword>
<protein>
    <submittedName>
        <fullName evidence="5">(wild Malaysian banana) hypothetical protein</fullName>
    </submittedName>
</protein>
<evidence type="ECO:0000256" key="3">
    <source>
        <dbReference type="SAM" id="SignalP"/>
    </source>
</evidence>
<keyword evidence="3" id="KW-0732">Signal</keyword>
<dbReference type="PROSITE" id="PS00108">
    <property type="entry name" value="PROTEIN_KINASE_ST"/>
    <property type="match status" value="1"/>
</dbReference>
<dbReference type="Gramene" id="Ma04_t09830.1">
    <property type="protein sequence ID" value="Ma04_p09830.1"/>
    <property type="gene ID" value="Ma04_g09830"/>
</dbReference>
<feature type="signal peptide" evidence="3">
    <location>
        <begin position="1"/>
        <end position="19"/>
    </location>
</feature>
<keyword evidence="7" id="KW-1185">Reference proteome</keyword>
<feature type="domain" description="Protein kinase" evidence="4">
    <location>
        <begin position="1"/>
        <end position="259"/>
    </location>
</feature>
<dbReference type="Gene3D" id="1.10.510.10">
    <property type="entry name" value="Transferase(Phosphotransferase) domain 1"/>
    <property type="match status" value="2"/>
</dbReference>
<dbReference type="Proteomes" id="UP000012960">
    <property type="component" value="Unplaced"/>
</dbReference>
<dbReference type="InParanoid" id="A0A804IN01"/>
<dbReference type="GO" id="GO:0007166">
    <property type="term" value="P:cell surface receptor signaling pathway"/>
    <property type="evidence" value="ECO:0007669"/>
    <property type="project" value="InterPro"/>
</dbReference>
<reference evidence="5" key="1">
    <citation type="submission" date="2021-03" db="EMBL/GenBank/DDBJ databases">
        <authorList>
            <consortium name="Genoscope - CEA"/>
            <person name="William W."/>
        </authorList>
    </citation>
    <scope>NUCLEOTIDE SEQUENCE</scope>
    <source>
        <strain evidence="5">Doubled-haploid Pahang</strain>
    </source>
</reference>
<evidence type="ECO:0000313" key="7">
    <source>
        <dbReference type="Proteomes" id="UP000012960"/>
    </source>
</evidence>
<dbReference type="SUPFAM" id="SSF56112">
    <property type="entry name" value="Protein kinase-like (PK-like)"/>
    <property type="match status" value="1"/>
</dbReference>
<feature type="chain" id="PRO_5033611354" evidence="3">
    <location>
        <begin position="20"/>
        <end position="259"/>
    </location>
</feature>
<sequence>MILLYLLDLLAYFIKFVRVCKLFFQDFRIQLSLYLVARMRDQRLRRKLGSPPGRLRHDLQGRLAVLGEPPEDSVRDGGALAYLHSAASSPIIHRDVKFANILLDDSCTAKGTLGYLDPGYLHTSQFTDRSDVYCFGVDRTMDEGSPELLTMLTELAKRYLEMRGDERPTMEEVAMELEGLRRLEKQHPWFKDNDEEEERLPRETASSDNDFRSTFIDDQKCKTCVCVCSQHLCRDVEIMHSDEFDCIQLQKIIINSIFL</sequence>
<accession>A0A804IN01</accession>
<dbReference type="InterPro" id="IPR000719">
    <property type="entry name" value="Prot_kinase_dom"/>
</dbReference>
<proteinExistence type="predicted"/>
<evidence type="ECO:0000259" key="4">
    <source>
        <dbReference type="PROSITE" id="PS50011"/>
    </source>
</evidence>
<dbReference type="EMBL" id="HG996469">
    <property type="protein sequence ID" value="CAG1841709.1"/>
    <property type="molecule type" value="Genomic_DNA"/>
</dbReference>
<dbReference type="EnsemblPlants" id="Ma04_t09830.1">
    <property type="protein sequence ID" value="Ma04_p09830.1"/>
    <property type="gene ID" value="Ma04_g09830"/>
</dbReference>
<keyword evidence="2" id="KW-0067">ATP-binding</keyword>
<evidence type="ECO:0000256" key="2">
    <source>
        <dbReference type="ARBA" id="ARBA00022840"/>
    </source>
</evidence>